<comment type="caution">
    <text evidence="1">The sequence shown here is derived from an EMBL/GenBank/DDBJ whole genome shotgun (WGS) entry which is preliminary data.</text>
</comment>
<keyword evidence="2" id="KW-1185">Reference proteome</keyword>
<proteinExistence type="predicted"/>
<dbReference type="EMBL" id="CANHGI010000001">
    <property type="protein sequence ID" value="CAI5440169.1"/>
    <property type="molecule type" value="Genomic_DNA"/>
</dbReference>
<sequence>MFSKPTYFIYNTVQFFREFTKFMAIQWLGQQVNFTKKAHFHDFCQIIVKSYQLNCEMFESIDDTNTSLSSDISATIREKRQNSYTSSSSCSLNNTSKHDGHKLVELESEINSISLKTHEEIEPKTSTLDEELPLLTENKEKDAETEEMIDQPNFYNELMNPEISVETMFIEKHKQSENEEEFRKCQNLQLKRRTEKGKSGSSVFERHEIEEKIRIESPQRKKKEKFNWINQFDDQTKSEDIKKVSLKQHHLFFYNYYHSDDRGGEGEEQKKKN</sequence>
<name>A0A9P1MU46_9PELO</name>
<protein>
    <submittedName>
        <fullName evidence="1">Uncharacterized protein</fullName>
    </submittedName>
</protein>
<dbReference type="Proteomes" id="UP001152747">
    <property type="component" value="Unassembled WGS sequence"/>
</dbReference>
<evidence type="ECO:0000313" key="2">
    <source>
        <dbReference type="Proteomes" id="UP001152747"/>
    </source>
</evidence>
<organism evidence="1 2">
    <name type="scientific">Caenorhabditis angaria</name>
    <dbReference type="NCBI Taxonomy" id="860376"/>
    <lineage>
        <taxon>Eukaryota</taxon>
        <taxon>Metazoa</taxon>
        <taxon>Ecdysozoa</taxon>
        <taxon>Nematoda</taxon>
        <taxon>Chromadorea</taxon>
        <taxon>Rhabditida</taxon>
        <taxon>Rhabditina</taxon>
        <taxon>Rhabditomorpha</taxon>
        <taxon>Rhabditoidea</taxon>
        <taxon>Rhabditidae</taxon>
        <taxon>Peloderinae</taxon>
        <taxon>Caenorhabditis</taxon>
    </lineage>
</organism>
<dbReference type="AlphaFoldDB" id="A0A9P1MU46"/>
<gene>
    <name evidence="1" type="ORF">CAMP_LOCUS2806</name>
</gene>
<reference evidence="1" key="1">
    <citation type="submission" date="2022-11" db="EMBL/GenBank/DDBJ databases">
        <authorList>
            <person name="Kikuchi T."/>
        </authorList>
    </citation>
    <scope>NUCLEOTIDE SEQUENCE</scope>
    <source>
        <strain evidence="1">PS1010</strain>
    </source>
</reference>
<evidence type="ECO:0000313" key="1">
    <source>
        <dbReference type="EMBL" id="CAI5440169.1"/>
    </source>
</evidence>
<accession>A0A9P1MU46</accession>